<dbReference type="CDD" id="cd14707">
    <property type="entry name" value="bZIP_plant_BZIP46"/>
    <property type="match status" value="1"/>
</dbReference>
<comment type="caution">
    <text evidence="6">The sequence shown here is derived from an EMBL/GenBank/DDBJ whole genome shotgun (WGS) entry which is preliminary data.</text>
</comment>
<dbReference type="OrthoDB" id="1927218at2759"/>
<dbReference type="GO" id="GO:0003677">
    <property type="term" value="F:DNA binding"/>
    <property type="evidence" value="ECO:0007669"/>
    <property type="project" value="UniProtKB-KW"/>
</dbReference>
<dbReference type="Gene3D" id="1.20.5.170">
    <property type="match status" value="1"/>
</dbReference>
<dbReference type="SUPFAM" id="SSF57959">
    <property type="entry name" value="Leucine zipper domain"/>
    <property type="match status" value="1"/>
</dbReference>
<keyword evidence="3" id="KW-0539">Nucleus</keyword>
<dbReference type="Pfam" id="PF00170">
    <property type="entry name" value="bZIP_1"/>
    <property type="match status" value="1"/>
</dbReference>
<dbReference type="PANTHER" id="PTHR22952:SF446">
    <property type="entry name" value="ABSCISIC ACID-INSENSITIVE 5-LIKE PROTEIN 5-RELATED"/>
    <property type="match status" value="1"/>
</dbReference>
<evidence type="ECO:0000313" key="6">
    <source>
        <dbReference type="EMBL" id="KAF9621600.1"/>
    </source>
</evidence>
<reference evidence="6 7" key="1">
    <citation type="submission" date="2020-10" db="EMBL/GenBank/DDBJ databases">
        <title>The Coptis chinensis genome and diversification of protoberbering-type alkaloids.</title>
        <authorList>
            <person name="Wang B."/>
            <person name="Shu S."/>
            <person name="Song C."/>
            <person name="Liu Y."/>
        </authorList>
    </citation>
    <scope>NUCLEOTIDE SEQUENCE [LARGE SCALE GENOMIC DNA]</scope>
    <source>
        <strain evidence="6">HL-2020</strain>
        <tissue evidence="6">Leaf</tissue>
    </source>
</reference>
<feature type="domain" description="BZIP" evidence="5">
    <location>
        <begin position="1"/>
        <end position="43"/>
    </location>
</feature>
<evidence type="ECO:0000259" key="5">
    <source>
        <dbReference type="PROSITE" id="PS50217"/>
    </source>
</evidence>
<keyword evidence="2" id="KW-0238">DNA-binding</keyword>
<keyword evidence="7" id="KW-1185">Reference proteome</keyword>
<proteinExistence type="predicted"/>
<evidence type="ECO:0000313" key="7">
    <source>
        <dbReference type="Proteomes" id="UP000631114"/>
    </source>
</evidence>
<organism evidence="6 7">
    <name type="scientific">Coptis chinensis</name>
    <dbReference type="NCBI Taxonomy" id="261450"/>
    <lineage>
        <taxon>Eukaryota</taxon>
        <taxon>Viridiplantae</taxon>
        <taxon>Streptophyta</taxon>
        <taxon>Embryophyta</taxon>
        <taxon>Tracheophyta</taxon>
        <taxon>Spermatophyta</taxon>
        <taxon>Magnoliopsida</taxon>
        <taxon>Ranunculales</taxon>
        <taxon>Ranunculaceae</taxon>
        <taxon>Coptidoideae</taxon>
        <taxon>Coptis</taxon>
    </lineage>
</organism>
<dbReference type="Proteomes" id="UP000631114">
    <property type="component" value="Unassembled WGS sequence"/>
</dbReference>
<dbReference type="GO" id="GO:0005634">
    <property type="term" value="C:nucleus"/>
    <property type="evidence" value="ECO:0007669"/>
    <property type="project" value="UniProtKB-SubCell"/>
</dbReference>
<name>A0A835IPL4_9MAGN</name>
<sequence>MIKNRESAARSRARKQAYTMQLEAEVAKLKEENNELLKKQAEIIEVQKKEVRIFQLRIKKVLITTIIENPRLEDPFIAKKRIYLENYGNNRNAKKRFAEGRRLAPGNTN</sequence>
<comment type="subcellular location">
    <subcellularLocation>
        <location evidence="1">Nucleus</location>
    </subcellularLocation>
</comment>
<dbReference type="PANTHER" id="PTHR22952">
    <property type="entry name" value="CAMP-RESPONSE ELEMENT BINDING PROTEIN-RELATED"/>
    <property type="match status" value="1"/>
</dbReference>
<dbReference type="InterPro" id="IPR043452">
    <property type="entry name" value="BZIP46-like"/>
</dbReference>
<gene>
    <name evidence="6" type="ORF">IFM89_023775</name>
</gene>
<evidence type="ECO:0000256" key="3">
    <source>
        <dbReference type="ARBA" id="ARBA00023242"/>
    </source>
</evidence>
<dbReference type="SMART" id="SM00338">
    <property type="entry name" value="BRLZ"/>
    <property type="match status" value="1"/>
</dbReference>
<dbReference type="InterPro" id="IPR004827">
    <property type="entry name" value="bZIP"/>
</dbReference>
<evidence type="ECO:0000256" key="2">
    <source>
        <dbReference type="ARBA" id="ARBA00023125"/>
    </source>
</evidence>
<dbReference type="PROSITE" id="PS50217">
    <property type="entry name" value="BZIP"/>
    <property type="match status" value="1"/>
</dbReference>
<evidence type="ECO:0000256" key="1">
    <source>
        <dbReference type="ARBA" id="ARBA00004123"/>
    </source>
</evidence>
<evidence type="ECO:0000256" key="4">
    <source>
        <dbReference type="SAM" id="Coils"/>
    </source>
</evidence>
<feature type="coiled-coil region" evidence="4">
    <location>
        <begin position="12"/>
        <end position="49"/>
    </location>
</feature>
<dbReference type="GO" id="GO:0045893">
    <property type="term" value="P:positive regulation of DNA-templated transcription"/>
    <property type="evidence" value="ECO:0007669"/>
    <property type="project" value="InterPro"/>
</dbReference>
<dbReference type="InterPro" id="IPR046347">
    <property type="entry name" value="bZIP_sf"/>
</dbReference>
<protein>
    <recommendedName>
        <fullName evidence="5">BZIP domain-containing protein</fullName>
    </recommendedName>
</protein>
<keyword evidence="4" id="KW-0175">Coiled coil</keyword>
<accession>A0A835IPL4</accession>
<dbReference type="GO" id="GO:0003700">
    <property type="term" value="F:DNA-binding transcription factor activity"/>
    <property type="evidence" value="ECO:0007669"/>
    <property type="project" value="InterPro"/>
</dbReference>
<dbReference type="EMBL" id="JADFTS010000002">
    <property type="protein sequence ID" value="KAF9621600.1"/>
    <property type="molecule type" value="Genomic_DNA"/>
</dbReference>
<dbReference type="AlphaFoldDB" id="A0A835IPL4"/>